<gene>
    <name evidence="1" type="ORF">CQA76_01825</name>
</gene>
<dbReference type="Gene3D" id="3.40.50.1110">
    <property type="entry name" value="SGNH hydrolase"/>
    <property type="match status" value="1"/>
</dbReference>
<dbReference type="InterPro" id="IPR007407">
    <property type="entry name" value="DUF459"/>
</dbReference>
<dbReference type="AlphaFoldDB" id="A0A4U7BLZ7"/>
<dbReference type="InterPro" id="IPR036514">
    <property type="entry name" value="SGNH_hydro_sf"/>
</dbReference>
<dbReference type="SUPFAM" id="SSF52266">
    <property type="entry name" value="SGNH hydrolase"/>
    <property type="match status" value="1"/>
</dbReference>
<dbReference type="EMBL" id="NXMA01000003">
    <property type="protein sequence ID" value="TKX32719.1"/>
    <property type="molecule type" value="Genomic_DNA"/>
</dbReference>
<dbReference type="Proteomes" id="UP000310353">
    <property type="component" value="Unassembled WGS sequence"/>
</dbReference>
<comment type="caution">
    <text evidence="1">The sequence shown here is derived from an EMBL/GenBank/DDBJ whole genome shotgun (WGS) entry which is preliminary data.</text>
</comment>
<dbReference type="Pfam" id="PF04311">
    <property type="entry name" value="DUF459"/>
    <property type="match status" value="1"/>
</dbReference>
<accession>A0A4U7BLZ7</accession>
<dbReference type="InterPro" id="IPR051532">
    <property type="entry name" value="Ester_Hydrolysis_Enzymes"/>
</dbReference>
<reference evidence="1 2" key="1">
    <citation type="submission" date="2018-05" db="EMBL/GenBank/DDBJ databases">
        <title>Novel Campyloabacter and Helicobacter Species and Strains.</title>
        <authorList>
            <person name="Mannion A.J."/>
            <person name="Shen Z."/>
            <person name="Fox J.G."/>
        </authorList>
    </citation>
    <scope>NUCLEOTIDE SEQUENCE [LARGE SCALE GENOMIC DNA]</scope>
    <source>
        <strain evidence="2">MIT17-670</strain>
    </source>
</reference>
<evidence type="ECO:0000313" key="1">
    <source>
        <dbReference type="EMBL" id="TKX32719.1"/>
    </source>
</evidence>
<dbReference type="RefSeq" id="WP_137621747.1">
    <property type="nucleotide sequence ID" value="NZ_NXMA01000003.1"/>
</dbReference>
<keyword evidence="2" id="KW-1185">Reference proteome</keyword>
<proteinExistence type="predicted"/>
<evidence type="ECO:0000313" key="2">
    <source>
        <dbReference type="Proteomes" id="UP000310353"/>
    </source>
</evidence>
<name>A0A4U7BLZ7_9BACT</name>
<sequence length="334" mass="38673">MKIVKFFFILVTVFLLVLIVMNQSISLYIEQKYHFIFYPQNDILKEANGFKIKLEQIRAILSNEPLPQENTEADLQINNEIIDENTDVNDSIESNTNIEQKPIQEENITISKQNTHLTNTRLEVDPNKEFLFIGDSLMQGVAVALNKNLRNLGLKATDISKQNTGLSYKSYFNWAKATKEALSKNPNIKYLVILLGANDPWDIKKGGNYLRFGTPPWREIYKSRVDEIIKIAQKYKVKILWFEIPPVKKDSLNKKIQILNKIYSQEILKNKEIFINTQSFFSVDNEYSTYIKNENNKSIKMRTDDGVHFTSNGAKAMSKLLLNHIEIKDENVSQ</sequence>
<organism evidence="1 2">
    <name type="scientific">Campylobacter aviculae</name>
    <dbReference type="NCBI Taxonomy" id="2510190"/>
    <lineage>
        <taxon>Bacteria</taxon>
        <taxon>Pseudomonadati</taxon>
        <taxon>Campylobacterota</taxon>
        <taxon>Epsilonproteobacteria</taxon>
        <taxon>Campylobacterales</taxon>
        <taxon>Campylobacteraceae</taxon>
        <taxon>Campylobacter</taxon>
    </lineage>
</organism>
<dbReference type="GO" id="GO:0004622">
    <property type="term" value="F:phosphatidylcholine lysophospholipase activity"/>
    <property type="evidence" value="ECO:0007669"/>
    <property type="project" value="TreeGrafter"/>
</dbReference>
<protein>
    <submittedName>
        <fullName evidence="1">DUF459 domain-containing protein</fullName>
    </submittedName>
</protein>
<dbReference type="OrthoDB" id="445620at2"/>
<dbReference type="PANTHER" id="PTHR30383">
    <property type="entry name" value="THIOESTERASE 1/PROTEASE 1/LYSOPHOSPHOLIPASE L1"/>
    <property type="match status" value="1"/>
</dbReference>
<dbReference type="PANTHER" id="PTHR30383:SF24">
    <property type="entry name" value="THIOESTERASE 1_PROTEASE 1_LYSOPHOSPHOLIPASE L1"/>
    <property type="match status" value="1"/>
</dbReference>